<dbReference type="Proteomes" id="UP000622653">
    <property type="component" value="Unassembled WGS sequence"/>
</dbReference>
<evidence type="ECO:0000313" key="2">
    <source>
        <dbReference type="EMBL" id="MBF4501486.1"/>
    </source>
</evidence>
<protein>
    <submittedName>
        <fullName evidence="2">Uncharacterized protein</fullName>
    </submittedName>
</protein>
<comment type="caution">
    <text evidence="2">The sequence shown here is derived from an EMBL/GenBank/DDBJ whole genome shotgun (WGS) entry which is preliminary data.</text>
</comment>
<accession>A0A8J7GD15</accession>
<evidence type="ECO:0000256" key="1">
    <source>
        <dbReference type="SAM" id="Phobius"/>
    </source>
</evidence>
<keyword evidence="1" id="KW-0472">Membrane</keyword>
<gene>
    <name evidence="2" type="ORF">IRY55_08935</name>
</gene>
<sequence>MSIFPVALLLLVGFLFAIMAFMYIAFKNYSMTKYVTTAALLTCLVLAIVTPFLVETTPLNAYEKRPMEAMVPESDETYTFDLSGNELYLDFASDELAEELRLGEKGNILGVSTQSYSVYWEEVDQVQVSVSKSREIYMKGYLIDEYSHVEAVSFKDDGLYVEPSEEQKLHAYTMYDLSSLFKEHDEEEYWMNVYVSSPQIDITVPLGTKVTTNPALADPTSP</sequence>
<keyword evidence="1" id="KW-0812">Transmembrane</keyword>
<proteinExistence type="predicted"/>
<organism evidence="2 3">
    <name type="scientific">Savagea serpentis</name>
    <dbReference type="NCBI Taxonomy" id="2785297"/>
    <lineage>
        <taxon>Bacteria</taxon>
        <taxon>Bacillati</taxon>
        <taxon>Bacillota</taxon>
        <taxon>Bacilli</taxon>
        <taxon>Bacillales</taxon>
        <taxon>Caryophanaceae</taxon>
        <taxon>Savagea</taxon>
    </lineage>
</organism>
<feature type="transmembrane region" description="Helical" evidence="1">
    <location>
        <begin position="33"/>
        <end position="54"/>
    </location>
</feature>
<name>A0A8J7GD15_9BACL</name>
<evidence type="ECO:0000313" key="3">
    <source>
        <dbReference type="Proteomes" id="UP000622653"/>
    </source>
</evidence>
<keyword evidence="3" id="KW-1185">Reference proteome</keyword>
<dbReference type="RefSeq" id="WP_194562968.1">
    <property type="nucleotide sequence ID" value="NZ_JADKPV010000004.1"/>
</dbReference>
<feature type="transmembrane region" description="Helical" evidence="1">
    <location>
        <begin position="6"/>
        <end position="26"/>
    </location>
</feature>
<reference evidence="2" key="1">
    <citation type="submission" date="2020-11" db="EMBL/GenBank/DDBJ databases">
        <title>Multidrug resistant novel bacterium Savagea serpentis sp. nov., isolated from the scats of a vine snake (Ahaetulla nasuta).</title>
        <authorList>
            <person name="Venkata Ramana V."/>
            <person name="Vikas Patil S."/>
            <person name="Yogita Lugani V."/>
        </authorList>
    </citation>
    <scope>NUCLEOTIDE SEQUENCE</scope>
    <source>
        <strain evidence="2">SN6</strain>
    </source>
</reference>
<keyword evidence="1" id="KW-1133">Transmembrane helix</keyword>
<dbReference type="EMBL" id="JADKPV010000004">
    <property type="protein sequence ID" value="MBF4501486.1"/>
    <property type="molecule type" value="Genomic_DNA"/>
</dbReference>
<dbReference type="AlphaFoldDB" id="A0A8J7GD15"/>